<dbReference type="Pfam" id="PF03358">
    <property type="entry name" value="FMN_red"/>
    <property type="match status" value="1"/>
</dbReference>
<evidence type="ECO:0000259" key="1">
    <source>
        <dbReference type="Pfam" id="PF03358"/>
    </source>
</evidence>
<protein>
    <recommendedName>
        <fullName evidence="1">NADPH-dependent FMN reductase-like domain-containing protein</fullName>
    </recommendedName>
</protein>
<dbReference type="AlphaFoldDB" id="A0A3D8S4K8"/>
<dbReference type="InterPro" id="IPR005025">
    <property type="entry name" value="FMN_Rdtase-like_dom"/>
</dbReference>
<feature type="domain" description="NADPH-dependent FMN reductase-like" evidence="1">
    <location>
        <begin position="5"/>
        <end position="151"/>
    </location>
</feature>
<proteinExistence type="predicted"/>
<organism evidence="2 3">
    <name type="scientific">Aspergillus mulundensis</name>
    <dbReference type="NCBI Taxonomy" id="1810919"/>
    <lineage>
        <taxon>Eukaryota</taxon>
        <taxon>Fungi</taxon>
        <taxon>Dikarya</taxon>
        <taxon>Ascomycota</taxon>
        <taxon>Pezizomycotina</taxon>
        <taxon>Eurotiomycetes</taxon>
        <taxon>Eurotiomycetidae</taxon>
        <taxon>Eurotiales</taxon>
        <taxon>Aspergillaceae</taxon>
        <taxon>Aspergillus</taxon>
        <taxon>Aspergillus subgen. Nidulantes</taxon>
    </lineage>
</organism>
<dbReference type="EMBL" id="PVWQ01000005">
    <property type="protein sequence ID" value="RDW81215.1"/>
    <property type="molecule type" value="Genomic_DNA"/>
</dbReference>
<dbReference type="GeneID" id="38115142"/>
<keyword evidence="3" id="KW-1185">Reference proteome</keyword>
<dbReference type="Gene3D" id="3.40.50.360">
    <property type="match status" value="1"/>
</dbReference>
<dbReference type="RefSeq" id="XP_026604268.1">
    <property type="nucleotide sequence ID" value="XM_026746788.1"/>
</dbReference>
<dbReference type="PANTHER" id="PTHR30543:SF21">
    <property type="entry name" value="NAD(P)H-DEPENDENT FMN REDUCTASE LOT6"/>
    <property type="match status" value="1"/>
</dbReference>
<evidence type="ECO:0000313" key="3">
    <source>
        <dbReference type="Proteomes" id="UP000256690"/>
    </source>
</evidence>
<evidence type="ECO:0000313" key="2">
    <source>
        <dbReference type="EMBL" id="RDW81215.1"/>
    </source>
</evidence>
<reference evidence="2 3" key="1">
    <citation type="journal article" date="2018" name="IMA Fungus">
        <title>IMA Genome-F 9: Draft genome sequence of Annulohypoxylon stygium, Aspergillus mulundensis, Berkeleyomyces basicola (syn. Thielaviopsis basicola), Ceratocystis smalleyi, two Cercospora beticola strains, Coleophoma cylindrospora, Fusarium fracticaudum, Phialophora cf. hyalina, and Morchella septimelata.</title>
        <authorList>
            <person name="Wingfield B.D."/>
            <person name="Bills G.F."/>
            <person name="Dong Y."/>
            <person name="Huang W."/>
            <person name="Nel W.J."/>
            <person name="Swalarsk-Parry B.S."/>
            <person name="Vaghefi N."/>
            <person name="Wilken P.M."/>
            <person name="An Z."/>
            <person name="de Beer Z.W."/>
            <person name="De Vos L."/>
            <person name="Chen L."/>
            <person name="Duong T.A."/>
            <person name="Gao Y."/>
            <person name="Hammerbacher A."/>
            <person name="Kikkert J.R."/>
            <person name="Li Y."/>
            <person name="Li H."/>
            <person name="Li K."/>
            <person name="Li Q."/>
            <person name="Liu X."/>
            <person name="Ma X."/>
            <person name="Naidoo K."/>
            <person name="Pethybridge S.J."/>
            <person name="Sun J."/>
            <person name="Steenkamp E.T."/>
            <person name="van der Nest M.A."/>
            <person name="van Wyk S."/>
            <person name="Wingfield M.J."/>
            <person name="Xiong C."/>
            <person name="Yue Q."/>
            <person name="Zhang X."/>
        </authorList>
    </citation>
    <scope>NUCLEOTIDE SEQUENCE [LARGE SCALE GENOMIC DNA]</scope>
    <source>
        <strain evidence="2 3">DSM 5745</strain>
    </source>
</reference>
<accession>A0A3D8S4K8</accession>
<dbReference type="InterPro" id="IPR050712">
    <property type="entry name" value="NAD(P)H-dep_reductase"/>
</dbReference>
<dbReference type="Proteomes" id="UP000256690">
    <property type="component" value="Unassembled WGS sequence"/>
</dbReference>
<dbReference type="PANTHER" id="PTHR30543">
    <property type="entry name" value="CHROMATE REDUCTASE"/>
    <property type="match status" value="1"/>
</dbReference>
<dbReference type="InterPro" id="IPR029039">
    <property type="entry name" value="Flavoprotein-like_sf"/>
</dbReference>
<dbReference type="STRING" id="1810919.A0A3D8S4K8"/>
<sequence>MSSKKIAVVVCSTREPRLNPFIARYVLDRAAPYIETEAIEILDLGDQGLPLYNEPAVPSHLPETDPTPHYVHTHTRAWSATVQQYSAFVFVTPQYNWSIPAALKNGLDFLFHEWRGKPAAIVTYGGRGGGKAEGHLRQILQGLRMDIIPTAPALTVKATTLDDCLKTQQISVADLDRWREFGVEEQMSSMLAELLEKVRGN</sequence>
<dbReference type="GO" id="GO:0005829">
    <property type="term" value="C:cytosol"/>
    <property type="evidence" value="ECO:0007669"/>
    <property type="project" value="TreeGrafter"/>
</dbReference>
<dbReference type="SUPFAM" id="SSF52218">
    <property type="entry name" value="Flavoproteins"/>
    <property type="match status" value="1"/>
</dbReference>
<gene>
    <name evidence="2" type="ORF">DSM5745_04772</name>
</gene>
<dbReference type="GO" id="GO:0010181">
    <property type="term" value="F:FMN binding"/>
    <property type="evidence" value="ECO:0007669"/>
    <property type="project" value="TreeGrafter"/>
</dbReference>
<name>A0A3D8S4K8_9EURO</name>
<dbReference type="GO" id="GO:0016491">
    <property type="term" value="F:oxidoreductase activity"/>
    <property type="evidence" value="ECO:0007669"/>
    <property type="project" value="InterPro"/>
</dbReference>
<comment type="caution">
    <text evidence="2">The sequence shown here is derived from an EMBL/GenBank/DDBJ whole genome shotgun (WGS) entry which is preliminary data.</text>
</comment>
<dbReference type="OrthoDB" id="68575at2759"/>